<dbReference type="NCBIfam" id="TIGR00756">
    <property type="entry name" value="PPR"/>
    <property type="match status" value="6"/>
</dbReference>
<reference evidence="4" key="1">
    <citation type="submission" date="2021-08" db="EMBL/GenBank/DDBJ databases">
        <title>WGS assembly of Ceratopteris richardii.</title>
        <authorList>
            <person name="Marchant D.B."/>
            <person name="Chen G."/>
            <person name="Jenkins J."/>
            <person name="Shu S."/>
            <person name="Leebens-Mack J."/>
            <person name="Grimwood J."/>
            <person name="Schmutz J."/>
            <person name="Soltis P."/>
            <person name="Soltis D."/>
            <person name="Chen Z.-H."/>
        </authorList>
    </citation>
    <scope>NUCLEOTIDE SEQUENCE</scope>
    <source>
        <strain evidence="4">Whitten #5841</strain>
        <tissue evidence="4">Leaf</tissue>
    </source>
</reference>
<name>A0A8T2TTH2_CERRI</name>
<keyword evidence="3" id="KW-0812">Transmembrane</keyword>
<keyword evidence="5" id="KW-1185">Reference proteome</keyword>
<organism evidence="4 5">
    <name type="scientific">Ceratopteris richardii</name>
    <name type="common">Triangle waterfern</name>
    <dbReference type="NCBI Taxonomy" id="49495"/>
    <lineage>
        <taxon>Eukaryota</taxon>
        <taxon>Viridiplantae</taxon>
        <taxon>Streptophyta</taxon>
        <taxon>Embryophyta</taxon>
        <taxon>Tracheophyta</taxon>
        <taxon>Polypodiopsida</taxon>
        <taxon>Polypodiidae</taxon>
        <taxon>Polypodiales</taxon>
        <taxon>Pteridineae</taxon>
        <taxon>Pteridaceae</taxon>
        <taxon>Parkerioideae</taxon>
        <taxon>Ceratopteris</taxon>
    </lineage>
</organism>
<feature type="transmembrane region" description="Helical" evidence="3">
    <location>
        <begin position="233"/>
        <end position="256"/>
    </location>
</feature>
<feature type="transmembrane region" description="Helical" evidence="3">
    <location>
        <begin position="193"/>
        <end position="213"/>
    </location>
</feature>
<protein>
    <recommendedName>
        <fullName evidence="6">Pentatricopeptide repeat-containing protein</fullName>
    </recommendedName>
</protein>
<dbReference type="Pfam" id="PF13041">
    <property type="entry name" value="PPR_2"/>
    <property type="match status" value="6"/>
</dbReference>
<dbReference type="PROSITE" id="PS51375">
    <property type="entry name" value="PPR"/>
    <property type="match status" value="6"/>
</dbReference>
<keyword evidence="3" id="KW-1133">Transmembrane helix</keyword>
<evidence type="ECO:0000256" key="3">
    <source>
        <dbReference type="SAM" id="Phobius"/>
    </source>
</evidence>
<dbReference type="GO" id="GO:0003723">
    <property type="term" value="F:RNA binding"/>
    <property type="evidence" value="ECO:0007669"/>
    <property type="project" value="InterPro"/>
</dbReference>
<feature type="repeat" description="PPR" evidence="2">
    <location>
        <begin position="131"/>
        <end position="165"/>
    </location>
</feature>
<keyword evidence="3" id="KW-0472">Membrane</keyword>
<evidence type="ECO:0000313" key="4">
    <source>
        <dbReference type="EMBL" id="KAH7426122.1"/>
    </source>
</evidence>
<dbReference type="SUPFAM" id="SSF81901">
    <property type="entry name" value="HCP-like"/>
    <property type="match status" value="1"/>
</dbReference>
<dbReference type="InterPro" id="IPR046960">
    <property type="entry name" value="PPR_At4g14850-like_plant"/>
</dbReference>
<dbReference type="Pfam" id="PF01535">
    <property type="entry name" value="PPR"/>
    <property type="match status" value="4"/>
</dbReference>
<dbReference type="PANTHER" id="PTHR47926">
    <property type="entry name" value="PENTATRICOPEPTIDE REPEAT-CONTAINING PROTEIN"/>
    <property type="match status" value="1"/>
</dbReference>
<dbReference type="Proteomes" id="UP000825935">
    <property type="component" value="Chromosome 11"/>
</dbReference>
<dbReference type="EMBL" id="CM035416">
    <property type="protein sequence ID" value="KAH7426122.1"/>
    <property type="molecule type" value="Genomic_DNA"/>
</dbReference>
<dbReference type="InterPro" id="IPR011990">
    <property type="entry name" value="TPR-like_helical_dom_sf"/>
</dbReference>
<evidence type="ECO:0000256" key="2">
    <source>
        <dbReference type="PROSITE-ProRule" id="PRU00708"/>
    </source>
</evidence>
<dbReference type="InterPro" id="IPR002885">
    <property type="entry name" value="PPR_rpt"/>
</dbReference>
<accession>A0A8T2TTH2</accession>
<feature type="repeat" description="PPR" evidence="2">
    <location>
        <begin position="30"/>
        <end position="64"/>
    </location>
</feature>
<dbReference type="FunFam" id="1.25.40.10:FF:000285">
    <property type="entry name" value="Pentatricopeptide repeat-containing protein, chloroplastic"/>
    <property type="match status" value="2"/>
</dbReference>
<dbReference type="FunFam" id="1.25.40.10:FF:000031">
    <property type="entry name" value="Pentatricopeptide repeat-containing protein mitochondrial"/>
    <property type="match status" value="1"/>
</dbReference>
<dbReference type="AlphaFoldDB" id="A0A8T2TTH2"/>
<gene>
    <name evidence="4" type="ORF">KP509_11G085600</name>
</gene>
<dbReference type="OrthoDB" id="185373at2759"/>
<keyword evidence="1" id="KW-0677">Repeat</keyword>
<feature type="repeat" description="PPR" evidence="2">
    <location>
        <begin position="538"/>
        <end position="572"/>
    </location>
</feature>
<dbReference type="GO" id="GO:0009451">
    <property type="term" value="P:RNA modification"/>
    <property type="evidence" value="ECO:0007669"/>
    <property type="project" value="InterPro"/>
</dbReference>
<dbReference type="Gene3D" id="1.25.40.10">
    <property type="entry name" value="Tetratricopeptide repeat domain"/>
    <property type="match status" value="6"/>
</dbReference>
<evidence type="ECO:0000313" key="5">
    <source>
        <dbReference type="Proteomes" id="UP000825935"/>
    </source>
</evidence>
<feature type="repeat" description="PPR" evidence="2">
    <location>
        <begin position="334"/>
        <end position="368"/>
    </location>
</feature>
<feature type="repeat" description="PPR" evidence="2">
    <location>
        <begin position="436"/>
        <end position="470"/>
    </location>
</feature>
<evidence type="ECO:0000256" key="1">
    <source>
        <dbReference type="ARBA" id="ARBA00022737"/>
    </source>
</evidence>
<proteinExistence type="predicted"/>
<feature type="repeat" description="PPR" evidence="2">
    <location>
        <begin position="232"/>
        <end position="266"/>
    </location>
</feature>
<sequence length="604" mass="66398">MLGGSLDDMHCRCGSMDEAQRVFDNLPIRNVVTWSVMIAGYTELGHGHAALTLFDKMLQEGIKPDGVILACLLKACGSIKSVEHGNMLYEEAIRNGFEKDVFVGNTLINLYGKCGMLLEAESVFILLAKRDIASWNVMLNTYIKQDYGELAVQLYRQLLEEDISPDERTFVAILQSCSILLDNRGREVSAMEMLMWLLFGVVAIFLAILNIALGCGSMDEAQRVFDNLPIRNVVTWSVMIAGYIELGHGHAALTLFDKMLQEGIKPDGVILACLLKACGSIKSVEHGNMLYEEAIRNGFAEADIILANTLLDMYINCGNLEEAQRVFDNLPIRNVVTWSVMIAGYTELGHGHAALTLFDKMLQEGIKPDGVILACLLKACGSIKSVEHGNMLYEEAIRNGFEKDHHSLGTWLVDLVSGCGSMDEAQRVFDNLPIRNVVTWSVMIAGYTELGHGHAALTLFDKMLQEGIKPDGVILACLLKACGSIKSVEHGNMLYEEAIRNGFAEADIILANTLLDMYINCGNLEAAHKVFDNLPIRNVVTWSVMIAGYTELGHGHAALTLFDKMLQEGIKPDGVILACLLKACGSIKSVEHGNMLYEEAIRNG</sequence>
<comment type="caution">
    <text evidence="4">The sequence shown here is derived from an EMBL/GenBank/DDBJ whole genome shotgun (WGS) entry which is preliminary data.</text>
</comment>
<evidence type="ECO:0008006" key="6">
    <source>
        <dbReference type="Google" id="ProtNLM"/>
    </source>
</evidence>